<keyword evidence="7" id="KW-0031">Aminopeptidase</keyword>
<keyword evidence="2" id="KW-0479">Metal-binding</keyword>
<dbReference type="Pfam" id="PF00557">
    <property type="entry name" value="Peptidase_M24"/>
    <property type="match status" value="1"/>
</dbReference>
<dbReference type="AlphaFoldDB" id="A0A845QIU5"/>
<proteinExistence type="inferred from homology"/>
<accession>A0A845QIU5</accession>
<dbReference type="SUPFAM" id="SSF55920">
    <property type="entry name" value="Creatinase/aminopeptidase"/>
    <property type="match status" value="1"/>
</dbReference>
<dbReference type="Gene3D" id="3.90.230.10">
    <property type="entry name" value="Creatinase/methionine aminopeptidase superfamily"/>
    <property type="match status" value="1"/>
</dbReference>
<comment type="caution">
    <text evidence="7">The sequence shown here is derived from an EMBL/GenBank/DDBJ whole genome shotgun (WGS) entry which is preliminary data.</text>
</comment>
<feature type="domain" description="Peptidase M24 C-terminal" evidence="6">
    <location>
        <begin position="513"/>
        <end position="571"/>
    </location>
</feature>
<dbReference type="InterPro" id="IPR029149">
    <property type="entry name" value="Creatin/AminoP/Spt16_N"/>
</dbReference>
<reference evidence="7 8" key="1">
    <citation type="submission" date="2018-08" db="EMBL/GenBank/DDBJ databases">
        <title>Murine metabolic-syndrome-specific gut microbial biobank.</title>
        <authorList>
            <person name="Liu C."/>
        </authorList>
    </citation>
    <scope>NUCLEOTIDE SEQUENCE [LARGE SCALE GENOMIC DNA]</scope>
    <source>
        <strain evidence="7 8">28</strain>
    </source>
</reference>
<dbReference type="InterPro" id="IPR033740">
    <property type="entry name" value="Pept_M24B"/>
</dbReference>
<dbReference type="Gene3D" id="3.40.350.10">
    <property type="entry name" value="Creatinase/prolidase N-terminal domain"/>
    <property type="match status" value="2"/>
</dbReference>
<dbReference type="InterPro" id="IPR032416">
    <property type="entry name" value="Peptidase_M24_C"/>
</dbReference>
<sequence>MKQQLIDLRIRMQQAGIDAYIIPTTDFHGSEYVNDYFKCRKFLSGFTGSAGTVVVTQEEAYLWTDGRYFLQATDQLKDTGIGLMKMGQPGVPTIDAYLKEKLTPQSTIGFDGRVCDYAFGCKLESICKVNYELDLVGDIWKDRPAIKPSKIYGLPSSVTGETAGSKLARVRSYMEKKGADYHLITKLEEIAWLFNVRGDDVANTPVFFSFALIARDHAYLYVMDETFKEEDVRPYFQIFEDIKTIPQGTILLDEDVVSYALVRSLPEKVQINNSSSPVTMMKALKNEDEIRSTKNAHLKDGAAMVNFIYWLKQTVGKEEITEISAADYLEQCRREQEGCYDLSFTTISGYMSNGAIVHYEATPATNKTLKPEGFLLVDSGGQYEDGTTDITRTIALGPLSQKMKEHYTTVLRCHIRLAMAKFPVGTTGSELDTLTRQPLHAIGLDYNHGTGHGVGHLLSVHEGPQTISGKPGCDVPFYQNMITSNEPGVYLEGEYGIRLENEILCVDAANGKLGFENLTFCPFDREAILPELLTEEELAWLNNYHREVYEKIAPRVSAETSAWLKEQTEKI</sequence>
<dbReference type="FunFam" id="3.90.230.10:FF:000009">
    <property type="entry name" value="xaa-Pro aminopeptidase 2"/>
    <property type="match status" value="1"/>
</dbReference>
<dbReference type="Pfam" id="PF01321">
    <property type="entry name" value="Creatinase_N"/>
    <property type="match status" value="1"/>
</dbReference>
<dbReference type="InterPro" id="IPR000994">
    <property type="entry name" value="Pept_M24"/>
</dbReference>
<keyword evidence="8" id="KW-1185">Reference proteome</keyword>
<gene>
    <name evidence="7" type="ORF">D0435_07515</name>
</gene>
<evidence type="ECO:0000256" key="2">
    <source>
        <dbReference type="ARBA" id="ARBA00022723"/>
    </source>
</evidence>
<evidence type="ECO:0000259" key="5">
    <source>
        <dbReference type="Pfam" id="PF01321"/>
    </source>
</evidence>
<evidence type="ECO:0000259" key="6">
    <source>
        <dbReference type="Pfam" id="PF16188"/>
    </source>
</evidence>
<keyword evidence="3" id="KW-0378">Hydrolase</keyword>
<dbReference type="InterPro" id="IPR000587">
    <property type="entry name" value="Creatinase_N"/>
</dbReference>
<evidence type="ECO:0000256" key="3">
    <source>
        <dbReference type="ARBA" id="ARBA00022801"/>
    </source>
</evidence>
<name>A0A845QIU5_9FIRM</name>
<dbReference type="RefSeq" id="WP_160201778.1">
    <property type="nucleotide sequence ID" value="NZ_QXWK01000012.1"/>
</dbReference>
<feature type="domain" description="Creatinase N-terminal" evidence="5">
    <location>
        <begin position="8"/>
        <end position="127"/>
    </location>
</feature>
<protein>
    <submittedName>
        <fullName evidence="7">Aminopeptidase P family protein</fullName>
    </submittedName>
</protein>
<keyword evidence="7" id="KW-0645">Protease</keyword>
<evidence type="ECO:0000313" key="8">
    <source>
        <dbReference type="Proteomes" id="UP000446866"/>
    </source>
</evidence>
<organism evidence="7 8">
    <name type="scientific">Anaerotruncus colihominis</name>
    <dbReference type="NCBI Taxonomy" id="169435"/>
    <lineage>
        <taxon>Bacteria</taxon>
        <taxon>Bacillati</taxon>
        <taxon>Bacillota</taxon>
        <taxon>Clostridia</taxon>
        <taxon>Eubacteriales</taxon>
        <taxon>Oscillospiraceae</taxon>
        <taxon>Anaerotruncus</taxon>
    </lineage>
</organism>
<dbReference type="Pfam" id="PF16188">
    <property type="entry name" value="Peptidase_M24_C"/>
    <property type="match status" value="1"/>
</dbReference>
<dbReference type="Pfam" id="PF16189">
    <property type="entry name" value="Creatinase_N_2"/>
    <property type="match status" value="1"/>
</dbReference>
<evidence type="ECO:0000256" key="1">
    <source>
        <dbReference type="ARBA" id="ARBA00008766"/>
    </source>
</evidence>
<dbReference type="GO" id="GO:0005737">
    <property type="term" value="C:cytoplasm"/>
    <property type="evidence" value="ECO:0007669"/>
    <property type="project" value="UniProtKB-ARBA"/>
</dbReference>
<dbReference type="EMBL" id="QXWK01000012">
    <property type="protein sequence ID" value="NBH61496.1"/>
    <property type="molecule type" value="Genomic_DNA"/>
</dbReference>
<dbReference type="PANTHER" id="PTHR43763:SF6">
    <property type="entry name" value="XAA-PRO AMINOPEPTIDASE 1"/>
    <property type="match status" value="1"/>
</dbReference>
<dbReference type="InterPro" id="IPR036005">
    <property type="entry name" value="Creatinase/aminopeptidase-like"/>
</dbReference>
<evidence type="ECO:0000259" key="4">
    <source>
        <dbReference type="Pfam" id="PF00557"/>
    </source>
</evidence>
<feature type="domain" description="Peptidase M24" evidence="4">
    <location>
        <begin position="294"/>
        <end position="505"/>
    </location>
</feature>
<evidence type="ECO:0000313" key="7">
    <source>
        <dbReference type="EMBL" id="NBH61496.1"/>
    </source>
</evidence>
<dbReference type="Proteomes" id="UP000446866">
    <property type="component" value="Unassembled WGS sequence"/>
</dbReference>
<dbReference type="CDD" id="cd01085">
    <property type="entry name" value="APP"/>
    <property type="match status" value="1"/>
</dbReference>
<dbReference type="InterPro" id="IPR050422">
    <property type="entry name" value="X-Pro_aminopeptidase_P"/>
</dbReference>
<comment type="similarity">
    <text evidence="1">Belongs to the peptidase M24B family.</text>
</comment>
<dbReference type="PANTHER" id="PTHR43763">
    <property type="entry name" value="XAA-PRO AMINOPEPTIDASE 1"/>
    <property type="match status" value="1"/>
</dbReference>
<dbReference type="SUPFAM" id="SSF53092">
    <property type="entry name" value="Creatinase/prolidase N-terminal domain"/>
    <property type="match status" value="2"/>
</dbReference>
<dbReference type="GO" id="GO:0070006">
    <property type="term" value="F:metalloaminopeptidase activity"/>
    <property type="evidence" value="ECO:0007669"/>
    <property type="project" value="InterPro"/>
</dbReference>
<dbReference type="GO" id="GO:0046872">
    <property type="term" value="F:metal ion binding"/>
    <property type="evidence" value="ECO:0007669"/>
    <property type="project" value="UniProtKB-KW"/>
</dbReference>